<accession>A0A2S8FX54</accession>
<gene>
    <name evidence="2" type="ORF">C5Y96_06235</name>
</gene>
<feature type="compositionally biased region" description="Polar residues" evidence="1">
    <location>
        <begin position="215"/>
        <end position="225"/>
    </location>
</feature>
<dbReference type="Proteomes" id="UP000240009">
    <property type="component" value="Unassembled WGS sequence"/>
</dbReference>
<feature type="region of interest" description="Disordered" evidence="1">
    <location>
        <begin position="202"/>
        <end position="225"/>
    </location>
</feature>
<protein>
    <submittedName>
        <fullName evidence="2">Uncharacterized protein</fullName>
    </submittedName>
</protein>
<evidence type="ECO:0000313" key="3">
    <source>
        <dbReference type="Proteomes" id="UP000240009"/>
    </source>
</evidence>
<organism evidence="2 3">
    <name type="scientific">Blastopirellula marina</name>
    <dbReference type="NCBI Taxonomy" id="124"/>
    <lineage>
        <taxon>Bacteria</taxon>
        <taxon>Pseudomonadati</taxon>
        <taxon>Planctomycetota</taxon>
        <taxon>Planctomycetia</taxon>
        <taxon>Pirellulales</taxon>
        <taxon>Pirellulaceae</taxon>
        <taxon>Blastopirellula</taxon>
    </lineage>
</organism>
<reference evidence="2 3" key="1">
    <citation type="submission" date="2018-02" db="EMBL/GenBank/DDBJ databases">
        <title>Comparative genomes isolates from brazilian mangrove.</title>
        <authorList>
            <person name="Araujo J.E."/>
            <person name="Taketani R.G."/>
            <person name="Silva M.C.P."/>
            <person name="Loureco M.V."/>
            <person name="Andreote F.D."/>
        </authorList>
    </citation>
    <scope>NUCLEOTIDE SEQUENCE [LARGE SCALE GENOMIC DNA]</scope>
    <source>
        <strain evidence="2 3">HEX-2 MGV</strain>
    </source>
</reference>
<name>A0A2S8FX54_9BACT</name>
<dbReference type="EMBL" id="PUIA01000017">
    <property type="protein sequence ID" value="PQO36762.1"/>
    <property type="molecule type" value="Genomic_DNA"/>
</dbReference>
<sequence length="225" mass="25882">MRAPGELSFDLAFARMRRANSVLTRFRRKGVRRMRCRGLVLGMLFFGTTQPLLAEDVRYVERGGVTYREVVQKVNVPVSETNYQTHTEKFYQERLTTDIQESQRAYLTPVTEYRWEAYTPFSVNPFAPPRVAYRWVPRTHWEQRTETVRTPVTRRELVPAERTVSRPVTTLKMVEQEQVTRIAIAPPSQPAASVASRNAIGGVSNLQNDPPRVGTSLTPMSNLRR</sequence>
<evidence type="ECO:0000256" key="1">
    <source>
        <dbReference type="SAM" id="MobiDB-lite"/>
    </source>
</evidence>
<proteinExistence type="predicted"/>
<evidence type="ECO:0000313" key="2">
    <source>
        <dbReference type="EMBL" id="PQO36762.1"/>
    </source>
</evidence>
<comment type="caution">
    <text evidence="2">The sequence shown here is derived from an EMBL/GenBank/DDBJ whole genome shotgun (WGS) entry which is preliminary data.</text>
</comment>
<dbReference type="AlphaFoldDB" id="A0A2S8FX54"/>